<accession>A0A6P5A9N9</accession>
<gene>
    <name evidence="3" type="primary">LOC109486853</name>
</gene>
<keyword evidence="1" id="KW-0802">TPR repeat</keyword>
<proteinExistence type="predicted"/>
<evidence type="ECO:0000313" key="3">
    <source>
        <dbReference type="RefSeq" id="XP_019646323.1"/>
    </source>
</evidence>
<dbReference type="RefSeq" id="XP_019646323.1">
    <property type="nucleotide sequence ID" value="XM_019790764.1"/>
</dbReference>
<evidence type="ECO:0000313" key="2">
    <source>
        <dbReference type="Proteomes" id="UP000515135"/>
    </source>
</evidence>
<keyword evidence="2" id="KW-1185">Reference proteome</keyword>
<dbReference type="Proteomes" id="UP000515135">
    <property type="component" value="Unplaced"/>
</dbReference>
<dbReference type="SUPFAM" id="SSF48452">
    <property type="entry name" value="TPR-like"/>
    <property type="match status" value="4"/>
</dbReference>
<dbReference type="AlphaFoldDB" id="A0A6P5A9N9"/>
<feature type="repeat" description="TPR" evidence="1">
    <location>
        <begin position="499"/>
        <end position="532"/>
    </location>
</feature>
<dbReference type="PROSITE" id="PS50005">
    <property type="entry name" value="TPR"/>
    <property type="match status" value="1"/>
</dbReference>
<dbReference type="OrthoDB" id="10040854at2759"/>
<organism evidence="2 3">
    <name type="scientific">Branchiostoma belcheri</name>
    <name type="common">Amphioxus</name>
    <dbReference type="NCBI Taxonomy" id="7741"/>
    <lineage>
        <taxon>Eukaryota</taxon>
        <taxon>Metazoa</taxon>
        <taxon>Chordata</taxon>
        <taxon>Cephalochordata</taxon>
        <taxon>Leptocardii</taxon>
        <taxon>Amphioxiformes</taxon>
        <taxon>Branchiostomatidae</taxon>
        <taxon>Branchiostoma</taxon>
    </lineage>
</organism>
<dbReference type="KEGG" id="bbel:109486853"/>
<evidence type="ECO:0000256" key="1">
    <source>
        <dbReference type="PROSITE-ProRule" id="PRU00339"/>
    </source>
</evidence>
<dbReference type="InterPro" id="IPR019734">
    <property type="entry name" value="TPR_rpt"/>
</dbReference>
<protein>
    <submittedName>
        <fullName evidence="3">Tetratricopeptide repeat protein 28-like</fullName>
    </submittedName>
</protein>
<dbReference type="Gene3D" id="1.25.40.10">
    <property type="entry name" value="Tetratricopeptide repeat domain"/>
    <property type="match status" value="5"/>
</dbReference>
<dbReference type="SMART" id="SM00028">
    <property type="entry name" value="TPR"/>
    <property type="match status" value="10"/>
</dbReference>
<dbReference type="PANTHER" id="PTHR10098:SF106">
    <property type="entry name" value="TETRATRICOPEPTIDE REPEAT PROTEIN 28-LIKE PROTEIN"/>
    <property type="match status" value="1"/>
</dbReference>
<dbReference type="GeneID" id="109486853"/>
<dbReference type="InterPro" id="IPR011990">
    <property type="entry name" value="TPR-like_helical_dom_sf"/>
</dbReference>
<dbReference type="Pfam" id="PF13424">
    <property type="entry name" value="TPR_12"/>
    <property type="match status" value="5"/>
</dbReference>
<dbReference type="PANTHER" id="PTHR10098">
    <property type="entry name" value="RAPSYN-RELATED"/>
    <property type="match status" value="1"/>
</dbReference>
<sequence length="588" mass="67540">MLALARDLGRKDNERLAYNRLGVACRDMQGYVAALEWNKKTLKMSNESGDKTEQMTANNNIAGSYKALGKLELARSHYQSAMTIAMETGNKTRQMDIHLELGDLHREQLHEPQESHKYYTEMLALARDLGRKDKERLAYNRLGLACRDMQDYEAALEWDKNFLKMCNESGDKTVQISAHKNIAVSYKALGKLDLVRSHYQSAMTIAMETGNKTEQMDIYCQLGDLHREQLHEPQESHKYYTEMLAIARDLGRKGKERQAYNRLGLACGDMQDYEAALEWHQKNLKMSQECGDKTGQITVHQNIAGFYRALGKLDLANSHYQSAMTIAMETGNKTEQMDIYLELGDLHREQLHEPQESHKYYTEMLALARDLGRKEDERQAYKRVGAACWDMQDYEAALEWSQKDLKMSQEIADKTGKMTAHQNIADSYRALGKLDLARSHYQSAMTITMEMGNKTRQMDINLKLGDLHREQLHEPQESHKYYTEMLALARDLGRKNGERLAYNRLGLASDDMQDYELALEWFQKDLKMSQESGDKTVQITVHQNIAVTYKTLGKLDLARSHFQSAMTIAKETGNKQKQEDIAKKLANL</sequence>
<reference evidence="3" key="1">
    <citation type="submission" date="2025-08" db="UniProtKB">
        <authorList>
            <consortium name="RefSeq"/>
        </authorList>
    </citation>
    <scope>IDENTIFICATION</scope>
    <source>
        <tissue evidence="3">Gonad</tissue>
    </source>
</reference>
<name>A0A6P5A9N9_BRABE</name>